<sequence>MTLVKMVILDELALRFVEGVRFRHFCSVVCPKFVVPSRRTLARDIMELHLKEKSTLKSLFNKQIVSLTTDIWTANTTTVSYMVITAHFIDVNFQLHRRIISFNPVCDHKGETIAKQIESCLIDWGIKKVFTITVDNATANDSAIRILKSNLGSWRDDPLLFDGEFMHVRCCAHILNLIARDGLADISNSVVSVRNAMKYVRSSNARFQTFQKRSDLDKVTRGSLILDNNTRWNYTYLMLTAALKHRGAFDKMAVEDKLYDGYFLEDEKGQKRVGPPKLNDWENVRRLVRFLKIFYDSSLVFSASKSVTASSCYNEICSLEMNLKSIISNSEPNFSKAVSDMKNKFEKYREGVEINKLLIIASVFDPRSKMTFVTICLEKLHGKDSVKCIQMKEAVIEVLHRLYEEYSASHSKKCNAFACESESRSVNQSCSLSESNSHDFLNLDGDDGFEKLTSEYSQMVSEKGSLEETSTECDAITQ</sequence>
<feature type="domain" description="hAT-like transposase RNase-H fold" evidence="2">
    <location>
        <begin position="302"/>
        <end position="406"/>
    </location>
</feature>
<name>A0A9P0ZLS2_CUSEU</name>
<dbReference type="InterPro" id="IPR012337">
    <property type="entry name" value="RNaseH-like_sf"/>
</dbReference>
<dbReference type="Proteomes" id="UP001152484">
    <property type="component" value="Unassembled WGS sequence"/>
</dbReference>
<keyword evidence="1" id="KW-0238">DNA-binding</keyword>
<keyword evidence="4" id="KW-1185">Reference proteome</keyword>
<evidence type="ECO:0000259" key="2">
    <source>
        <dbReference type="Pfam" id="PF14372"/>
    </source>
</evidence>
<dbReference type="InterPro" id="IPR052035">
    <property type="entry name" value="ZnF_BED_domain_contain"/>
</dbReference>
<protein>
    <recommendedName>
        <fullName evidence="2">hAT-like transposase RNase-H fold domain-containing protein</fullName>
    </recommendedName>
</protein>
<reference evidence="3" key="1">
    <citation type="submission" date="2022-07" db="EMBL/GenBank/DDBJ databases">
        <authorList>
            <person name="Macas J."/>
            <person name="Novak P."/>
            <person name="Neumann P."/>
        </authorList>
    </citation>
    <scope>NUCLEOTIDE SEQUENCE</scope>
</reference>
<dbReference type="AlphaFoldDB" id="A0A9P0ZLS2"/>
<dbReference type="EMBL" id="CAMAPE010000045">
    <property type="protein sequence ID" value="CAH9103387.1"/>
    <property type="molecule type" value="Genomic_DNA"/>
</dbReference>
<dbReference type="PANTHER" id="PTHR46481:SF2">
    <property type="entry name" value="BED-TYPE DOMAIN-CONTAINING PROTEIN"/>
    <property type="match status" value="1"/>
</dbReference>
<proteinExistence type="predicted"/>
<evidence type="ECO:0000256" key="1">
    <source>
        <dbReference type="ARBA" id="ARBA00023125"/>
    </source>
</evidence>
<accession>A0A9P0ZLS2</accession>
<evidence type="ECO:0000313" key="3">
    <source>
        <dbReference type="EMBL" id="CAH9103387.1"/>
    </source>
</evidence>
<dbReference type="OrthoDB" id="1301934at2759"/>
<gene>
    <name evidence="3" type="ORF">CEURO_LOCUS16101</name>
</gene>
<comment type="caution">
    <text evidence="3">The sequence shown here is derived from an EMBL/GenBank/DDBJ whole genome shotgun (WGS) entry which is preliminary data.</text>
</comment>
<dbReference type="GO" id="GO:0003677">
    <property type="term" value="F:DNA binding"/>
    <property type="evidence" value="ECO:0007669"/>
    <property type="project" value="UniProtKB-KW"/>
</dbReference>
<dbReference type="SUPFAM" id="SSF53098">
    <property type="entry name" value="Ribonuclease H-like"/>
    <property type="match status" value="1"/>
</dbReference>
<dbReference type="PANTHER" id="PTHR46481">
    <property type="entry name" value="ZINC FINGER BED DOMAIN-CONTAINING PROTEIN 4"/>
    <property type="match status" value="1"/>
</dbReference>
<organism evidence="3 4">
    <name type="scientific">Cuscuta europaea</name>
    <name type="common">European dodder</name>
    <dbReference type="NCBI Taxonomy" id="41803"/>
    <lineage>
        <taxon>Eukaryota</taxon>
        <taxon>Viridiplantae</taxon>
        <taxon>Streptophyta</taxon>
        <taxon>Embryophyta</taxon>
        <taxon>Tracheophyta</taxon>
        <taxon>Spermatophyta</taxon>
        <taxon>Magnoliopsida</taxon>
        <taxon>eudicotyledons</taxon>
        <taxon>Gunneridae</taxon>
        <taxon>Pentapetalae</taxon>
        <taxon>asterids</taxon>
        <taxon>lamiids</taxon>
        <taxon>Solanales</taxon>
        <taxon>Convolvulaceae</taxon>
        <taxon>Cuscuteae</taxon>
        <taxon>Cuscuta</taxon>
        <taxon>Cuscuta subgen. Cuscuta</taxon>
    </lineage>
</organism>
<dbReference type="Pfam" id="PF14372">
    <property type="entry name" value="hAT-like_RNase-H"/>
    <property type="match status" value="1"/>
</dbReference>
<evidence type="ECO:0000313" key="4">
    <source>
        <dbReference type="Proteomes" id="UP001152484"/>
    </source>
</evidence>
<dbReference type="InterPro" id="IPR025525">
    <property type="entry name" value="hAT-like_transposase_RNase-H"/>
</dbReference>